<feature type="compositionally biased region" description="Pro residues" evidence="1">
    <location>
        <begin position="21"/>
        <end position="33"/>
    </location>
</feature>
<sequence>MGDDYEAIGPPPGDSVEPPKLFAPPSLPPPITPPVERFSEQVHEKSVNSNADQKRSSDSKKTMKDDGTTEEQDVEEEKQKKKKRHKTIIIKRTYKRGDGGLSVCRCCGVMIVIILLYATPYEYALLGIASVSFVTMRSDGLCVMKSPTAAVSPLYARKK</sequence>
<proteinExistence type="predicted"/>
<feature type="compositionally biased region" description="Basic and acidic residues" evidence="1">
    <location>
        <begin position="37"/>
        <end position="67"/>
    </location>
</feature>
<dbReference type="Proteomes" id="UP000036681">
    <property type="component" value="Unplaced"/>
</dbReference>
<dbReference type="WBParaSite" id="ALUE_0000503001-mRNA-1">
    <property type="protein sequence ID" value="ALUE_0000503001-mRNA-1"/>
    <property type="gene ID" value="ALUE_0000503001"/>
</dbReference>
<feature type="region of interest" description="Disordered" evidence="1">
    <location>
        <begin position="1"/>
        <end position="85"/>
    </location>
</feature>
<evidence type="ECO:0000313" key="3">
    <source>
        <dbReference type="Proteomes" id="UP000036681"/>
    </source>
</evidence>
<evidence type="ECO:0000256" key="1">
    <source>
        <dbReference type="SAM" id="MobiDB-lite"/>
    </source>
</evidence>
<evidence type="ECO:0000313" key="4">
    <source>
        <dbReference type="WBParaSite" id="ALUE_0000503001-mRNA-1"/>
    </source>
</evidence>
<keyword evidence="2" id="KW-1133">Transmembrane helix</keyword>
<protein>
    <submittedName>
        <fullName evidence="4">Uncharacterized protein</fullName>
    </submittedName>
</protein>
<feature type="transmembrane region" description="Helical" evidence="2">
    <location>
        <begin position="99"/>
        <end position="118"/>
    </location>
</feature>
<reference evidence="4" key="1">
    <citation type="submission" date="2017-02" db="UniProtKB">
        <authorList>
            <consortium name="WormBaseParasite"/>
        </authorList>
    </citation>
    <scope>IDENTIFICATION</scope>
</reference>
<accession>A0A0M3HRQ8</accession>
<keyword evidence="2" id="KW-0472">Membrane</keyword>
<name>A0A0M3HRQ8_ASCLU</name>
<keyword evidence="3" id="KW-1185">Reference proteome</keyword>
<keyword evidence="2" id="KW-0812">Transmembrane</keyword>
<dbReference type="AlphaFoldDB" id="A0A0M3HRQ8"/>
<organism evidence="3 4">
    <name type="scientific">Ascaris lumbricoides</name>
    <name type="common">Giant roundworm</name>
    <dbReference type="NCBI Taxonomy" id="6252"/>
    <lineage>
        <taxon>Eukaryota</taxon>
        <taxon>Metazoa</taxon>
        <taxon>Ecdysozoa</taxon>
        <taxon>Nematoda</taxon>
        <taxon>Chromadorea</taxon>
        <taxon>Rhabditida</taxon>
        <taxon>Spirurina</taxon>
        <taxon>Ascaridomorpha</taxon>
        <taxon>Ascaridoidea</taxon>
        <taxon>Ascarididae</taxon>
        <taxon>Ascaris</taxon>
    </lineage>
</organism>
<evidence type="ECO:0000256" key="2">
    <source>
        <dbReference type="SAM" id="Phobius"/>
    </source>
</evidence>